<proteinExistence type="predicted"/>
<name>A0A9D5A171_PEA</name>
<keyword evidence="1" id="KW-0472">Membrane</keyword>
<dbReference type="AlphaFoldDB" id="A0A9D5A171"/>
<dbReference type="Gramene" id="Psat06G0060700-T1">
    <property type="protein sequence ID" value="KAI5393547.1"/>
    <property type="gene ID" value="KIW84_060607"/>
</dbReference>
<protein>
    <submittedName>
        <fullName evidence="2">Uncharacterized protein</fullName>
    </submittedName>
</protein>
<sequence>MDVMILELGGLYVVLGVSWLSTLSRMVMDWTALTMQFWHKERVVLLQGQWKLPRELEVTEVAYVYQNNVLDSRITMKEGKFPDFGLEDKFVSMEVGVDRNVVGRMVRDLLL</sequence>
<keyword evidence="1" id="KW-1133">Transmembrane helix</keyword>
<evidence type="ECO:0000256" key="1">
    <source>
        <dbReference type="SAM" id="Phobius"/>
    </source>
</evidence>
<dbReference type="EMBL" id="JAMSHJ010000006">
    <property type="protein sequence ID" value="KAI5393547.1"/>
    <property type="molecule type" value="Genomic_DNA"/>
</dbReference>
<accession>A0A9D5A171</accession>
<keyword evidence="3" id="KW-1185">Reference proteome</keyword>
<keyword evidence="1" id="KW-0812">Transmembrane</keyword>
<feature type="transmembrane region" description="Helical" evidence="1">
    <location>
        <begin position="12"/>
        <end position="33"/>
    </location>
</feature>
<gene>
    <name evidence="2" type="ORF">KIW84_060607</name>
</gene>
<evidence type="ECO:0000313" key="2">
    <source>
        <dbReference type="EMBL" id="KAI5393547.1"/>
    </source>
</evidence>
<dbReference type="Proteomes" id="UP001058974">
    <property type="component" value="Chromosome 6"/>
</dbReference>
<organism evidence="2 3">
    <name type="scientific">Pisum sativum</name>
    <name type="common">Garden pea</name>
    <name type="synonym">Lathyrus oleraceus</name>
    <dbReference type="NCBI Taxonomy" id="3888"/>
    <lineage>
        <taxon>Eukaryota</taxon>
        <taxon>Viridiplantae</taxon>
        <taxon>Streptophyta</taxon>
        <taxon>Embryophyta</taxon>
        <taxon>Tracheophyta</taxon>
        <taxon>Spermatophyta</taxon>
        <taxon>Magnoliopsida</taxon>
        <taxon>eudicotyledons</taxon>
        <taxon>Gunneridae</taxon>
        <taxon>Pentapetalae</taxon>
        <taxon>rosids</taxon>
        <taxon>fabids</taxon>
        <taxon>Fabales</taxon>
        <taxon>Fabaceae</taxon>
        <taxon>Papilionoideae</taxon>
        <taxon>50 kb inversion clade</taxon>
        <taxon>NPAAA clade</taxon>
        <taxon>Hologalegina</taxon>
        <taxon>IRL clade</taxon>
        <taxon>Fabeae</taxon>
        <taxon>Lathyrus</taxon>
    </lineage>
</organism>
<reference evidence="2 3" key="1">
    <citation type="journal article" date="2022" name="Nat. Genet.">
        <title>Improved pea reference genome and pan-genome highlight genomic features and evolutionary characteristics.</title>
        <authorList>
            <person name="Yang T."/>
            <person name="Liu R."/>
            <person name="Luo Y."/>
            <person name="Hu S."/>
            <person name="Wang D."/>
            <person name="Wang C."/>
            <person name="Pandey M.K."/>
            <person name="Ge S."/>
            <person name="Xu Q."/>
            <person name="Li N."/>
            <person name="Li G."/>
            <person name="Huang Y."/>
            <person name="Saxena R.K."/>
            <person name="Ji Y."/>
            <person name="Li M."/>
            <person name="Yan X."/>
            <person name="He Y."/>
            <person name="Liu Y."/>
            <person name="Wang X."/>
            <person name="Xiang C."/>
            <person name="Varshney R.K."/>
            <person name="Ding H."/>
            <person name="Gao S."/>
            <person name="Zong X."/>
        </authorList>
    </citation>
    <scope>NUCLEOTIDE SEQUENCE [LARGE SCALE GENOMIC DNA]</scope>
    <source>
        <strain evidence="2 3">cv. Zhongwan 6</strain>
    </source>
</reference>
<evidence type="ECO:0000313" key="3">
    <source>
        <dbReference type="Proteomes" id="UP001058974"/>
    </source>
</evidence>
<comment type="caution">
    <text evidence="2">The sequence shown here is derived from an EMBL/GenBank/DDBJ whole genome shotgun (WGS) entry which is preliminary data.</text>
</comment>